<proteinExistence type="predicted"/>
<protein>
    <submittedName>
        <fullName evidence="1">Uncharacterized protein</fullName>
    </submittedName>
</protein>
<dbReference type="AlphaFoldDB" id="A0A9X9M5R1"/>
<reference evidence="1 2" key="1">
    <citation type="submission" date="2018-10" db="EMBL/GenBank/DDBJ databases">
        <authorList>
            <person name="Ekblom R."/>
            <person name="Jareborg N."/>
        </authorList>
    </citation>
    <scope>NUCLEOTIDE SEQUENCE [LARGE SCALE GENOMIC DNA]</scope>
    <source>
        <tissue evidence="1">Muscle</tissue>
    </source>
</reference>
<sequence length="93" mass="10392">MLQMPSFTSTTTLGSPQGGIYAFFFISASPSPEANTCLCSRDICCVNKLILSGKYKNEEDGKTREDPPPHYHHISCEKPFREVLENVRVLPTL</sequence>
<gene>
    <name evidence="1" type="ORF">BN2614_LOCUS5</name>
</gene>
<accession>A0A9X9M5R1</accession>
<organism evidence="1 2">
    <name type="scientific">Gulo gulo</name>
    <name type="common">Wolverine</name>
    <name type="synonym">Gluton</name>
    <dbReference type="NCBI Taxonomy" id="48420"/>
    <lineage>
        <taxon>Eukaryota</taxon>
        <taxon>Metazoa</taxon>
        <taxon>Chordata</taxon>
        <taxon>Craniata</taxon>
        <taxon>Vertebrata</taxon>
        <taxon>Euteleostomi</taxon>
        <taxon>Mammalia</taxon>
        <taxon>Eutheria</taxon>
        <taxon>Laurasiatheria</taxon>
        <taxon>Carnivora</taxon>
        <taxon>Caniformia</taxon>
        <taxon>Musteloidea</taxon>
        <taxon>Mustelidae</taxon>
        <taxon>Guloninae</taxon>
        <taxon>Gulo</taxon>
    </lineage>
</organism>
<dbReference type="EMBL" id="CYRY02043201">
    <property type="protein sequence ID" value="VCX37405.1"/>
    <property type="molecule type" value="Genomic_DNA"/>
</dbReference>
<name>A0A9X9M5R1_GULGU</name>
<dbReference type="Proteomes" id="UP000269945">
    <property type="component" value="Unassembled WGS sequence"/>
</dbReference>
<keyword evidence="2" id="KW-1185">Reference proteome</keyword>
<evidence type="ECO:0000313" key="1">
    <source>
        <dbReference type="EMBL" id="VCX37405.1"/>
    </source>
</evidence>
<evidence type="ECO:0000313" key="2">
    <source>
        <dbReference type="Proteomes" id="UP000269945"/>
    </source>
</evidence>
<comment type="caution">
    <text evidence="1">The sequence shown here is derived from an EMBL/GenBank/DDBJ whole genome shotgun (WGS) entry which is preliminary data.</text>
</comment>